<evidence type="ECO:0000313" key="3">
    <source>
        <dbReference type="Proteomes" id="UP000324222"/>
    </source>
</evidence>
<name>A0A5B7H786_PORTR</name>
<reference evidence="2 3" key="1">
    <citation type="submission" date="2019-05" db="EMBL/GenBank/DDBJ databases">
        <title>Another draft genome of Portunus trituberculatus and its Hox gene families provides insights of decapod evolution.</title>
        <authorList>
            <person name="Jeong J.-H."/>
            <person name="Song I."/>
            <person name="Kim S."/>
            <person name="Choi T."/>
            <person name="Kim D."/>
            <person name="Ryu S."/>
            <person name="Kim W."/>
        </authorList>
    </citation>
    <scope>NUCLEOTIDE SEQUENCE [LARGE SCALE GENOMIC DNA]</scope>
    <source>
        <tissue evidence="2">Muscle</tissue>
    </source>
</reference>
<dbReference type="Proteomes" id="UP000324222">
    <property type="component" value="Unassembled WGS sequence"/>
</dbReference>
<gene>
    <name evidence="2" type="ORF">E2C01_059020</name>
</gene>
<dbReference type="EMBL" id="VSRR010022700">
    <property type="protein sequence ID" value="MPC64898.1"/>
    <property type="molecule type" value="Genomic_DNA"/>
</dbReference>
<accession>A0A5B7H786</accession>
<proteinExistence type="predicted"/>
<sequence length="87" mass="9983">MFRWGEEEEEMEKVEQEKDNDREEEEEPAANHCCVFASCELNKGADWFRSLYSPPPPPPPPIPPPLSLAHGILLFRAGFHSFQIVKC</sequence>
<dbReference type="AlphaFoldDB" id="A0A5B7H786"/>
<evidence type="ECO:0000256" key="1">
    <source>
        <dbReference type="SAM" id="MobiDB-lite"/>
    </source>
</evidence>
<feature type="compositionally biased region" description="Acidic residues" evidence="1">
    <location>
        <begin position="1"/>
        <end position="12"/>
    </location>
</feature>
<feature type="region of interest" description="Disordered" evidence="1">
    <location>
        <begin position="1"/>
        <end position="29"/>
    </location>
</feature>
<organism evidence="2 3">
    <name type="scientific">Portunus trituberculatus</name>
    <name type="common">Swimming crab</name>
    <name type="synonym">Neptunus trituberculatus</name>
    <dbReference type="NCBI Taxonomy" id="210409"/>
    <lineage>
        <taxon>Eukaryota</taxon>
        <taxon>Metazoa</taxon>
        <taxon>Ecdysozoa</taxon>
        <taxon>Arthropoda</taxon>
        <taxon>Crustacea</taxon>
        <taxon>Multicrustacea</taxon>
        <taxon>Malacostraca</taxon>
        <taxon>Eumalacostraca</taxon>
        <taxon>Eucarida</taxon>
        <taxon>Decapoda</taxon>
        <taxon>Pleocyemata</taxon>
        <taxon>Brachyura</taxon>
        <taxon>Eubrachyura</taxon>
        <taxon>Portunoidea</taxon>
        <taxon>Portunidae</taxon>
        <taxon>Portuninae</taxon>
        <taxon>Portunus</taxon>
    </lineage>
</organism>
<evidence type="ECO:0000313" key="2">
    <source>
        <dbReference type="EMBL" id="MPC64898.1"/>
    </source>
</evidence>
<keyword evidence="3" id="KW-1185">Reference proteome</keyword>
<comment type="caution">
    <text evidence="2">The sequence shown here is derived from an EMBL/GenBank/DDBJ whole genome shotgun (WGS) entry which is preliminary data.</text>
</comment>
<protein>
    <submittedName>
        <fullName evidence="2">Uncharacterized protein</fullName>
    </submittedName>
</protein>